<feature type="non-terminal residue" evidence="1">
    <location>
        <position position="1"/>
    </location>
</feature>
<evidence type="ECO:0000313" key="1">
    <source>
        <dbReference type="EMBL" id="CAG8611381.1"/>
    </source>
</evidence>
<comment type="caution">
    <text evidence="1">The sequence shown here is derived from an EMBL/GenBank/DDBJ whole genome shotgun (WGS) entry which is preliminary data.</text>
</comment>
<organism evidence="1 2">
    <name type="scientific">Racocetra persica</name>
    <dbReference type="NCBI Taxonomy" id="160502"/>
    <lineage>
        <taxon>Eukaryota</taxon>
        <taxon>Fungi</taxon>
        <taxon>Fungi incertae sedis</taxon>
        <taxon>Mucoromycota</taxon>
        <taxon>Glomeromycotina</taxon>
        <taxon>Glomeromycetes</taxon>
        <taxon>Diversisporales</taxon>
        <taxon>Gigasporaceae</taxon>
        <taxon>Racocetra</taxon>
    </lineage>
</organism>
<reference evidence="1" key="1">
    <citation type="submission" date="2021-06" db="EMBL/GenBank/DDBJ databases">
        <authorList>
            <person name="Kallberg Y."/>
            <person name="Tangrot J."/>
            <person name="Rosling A."/>
        </authorList>
    </citation>
    <scope>NUCLEOTIDE SEQUENCE</scope>
    <source>
        <strain evidence="1">MA461A</strain>
    </source>
</reference>
<dbReference type="Proteomes" id="UP000789920">
    <property type="component" value="Unassembled WGS sequence"/>
</dbReference>
<accession>A0ACA9MVL7</accession>
<name>A0ACA9MVL7_9GLOM</name>
<feature type="non-terminal residue" evidence="1">
    <location>
        <position position="103"/>
    </location>
</feature>
<gene>
    <name evidence="1" type="ORF">RPERSI_LOCUS6322</name>
</gene>
<proteinExistence type="predicted"/>
<evidence type="ECO:0000313" key="2">
    <source>
        <dbReference type="Proteomes" id="UP000789920"/>
    </source>
</evidence>
<protein>
    <submittedName>
        <fullName evidence="1">97_t:CDS:1</fullName>
    </submittedName>
</protein>
<keyword evidence="2" id="KW-1185">Reference proteome</keyword>
<dbReference type="EMBL" id="CAJVQC010009980">
    <property type="protein sequence ID" value="CAG8611381.1"/>
    <property type="molecule type" value="Genomic_DNA"/>
</dbReference>
<sequence length="103" mass="12587">MEDQRPIILWSYPRSLSTKSRKICKVFYKAANSIYKAWDKNITEEEIVLVDADDLVRELEKILRKYCEMVNVEFKKEMLEWKEERLKIWDLKLSGKDIDYLWH</sequence>